<evidence type="ECO:0000256" key="3">
    <source>
        <dbReference type="PROSITE-ProRule" id="PRU00221"/>
    </source>
</evidence>
<evidence type="ECO:0000256" key="4">
    <source>
        <dbReference type="SAM" id="MobiDB-lite"/>
    </source>
</evidence>
<dbReference type="InterPro" id="IPR000008">
    <property type="entry name" value="C2_dom"/>
</dbReference>
<dbReference type="InterPro" id="IPR050630">
    <property type="entry name" value="WD_repeat_EMAP"/>
</dbReference>
<dbReference type="InterPro" id="IPR055442">
    <property type="entry name" value="Beta-prop_EML-like_2nd"/>
</dbReference>
<feature type="domain" description="C2" evidence="5">
    <location>
        <begin position="62"/>
        <end position="171"/>
    </location>
</feature>
<dbReference type="InterPro" id="IPR001680">
    <property type="entry name" value="WD40_rpt"/>
</dbReference>
<dbReference type="Pfam" id="PF23414">
    <property type="entry name" value="Beta-prop_EML_2"/>
    <property type="match status" value="1"/>
</dbReference>
<dbReference type="PROSITE" id="PS50294">
    <property type="entry name" value="WD_REPEATS_REGION"/>
    <property type="match status" value="2"/>
</dbReference>
<name>A0AAV7YA14_9EUKA</name>
<keyword evidence="1 3" id="KW-0853">WD repeat</keyword>
<dbReference type="SUPFAM" id="SSF101908">
    <property type="entry name" value="Putative isomerase YbhE"/>
    <property type="match status" value="1"/>
</dbReference>
<dbReference type="AlphaFoldDB" id="A0AAV7YA14"/>
<proteinExistence type="predicted"/>
<evidence type="ECO:0000259" key="5">
    <source>
        <dbReference type="PROSITE" id="PS50004"/>
    </source>
</evidence>
<dbReference type="GO" id="GO:0008017">
    <property type="term" value="F:microtubule binding"/>
    <property type="evidence" value="ECO:0007669"/>
    <property type="project" value="TreeGrafter"/>
</dbReference>
<feature type="region of interest" description="Disordered" evidence="4">
    <location>
        <begin position="212"/>
        <end position="294"/>
    </location>
</feature>
<dbReference type="PANTHER" id="PTHR13720">
    <property type="entry name" value="WD-40 REPEAT PROTEIN"/>
    <property type="match status" value="1"/>
</dbReference>
<feature type="repeat" description="WD" evidence="3">
    <location>
        <begin position="702"/>
        <end position="743"/>
    </location>
</feature>
<keyword evidence="2" id="KW-0677">Repeat</keyword>
<dbReference type="PANTHER" id="PTHR13720:SF33">
    <property type="entry name" value="HELP DOMAIN-CONTAINING PROTEIN"/>
    <property type="match status" value="1"/>
</dbReference>
<dbReference type="InterPro" id="IPR035892">
    <property type="entry name" value="C2_domain_sf"/>
</dbReference>
<dbReference type="Pfam" id="PF03451">
    <property type="entry name" value="HELP"/>
    <property type="match status" value="1"/>
</dbReference>
<feature type="compositionally biased region" description="Basic residues" evidence="4">
    <location>
        <begin position="43"/>
        <end position="58"/>
    </location>
</feature>
<dbReference type="EMBL" id="JANTQA010000072">
    <property type="protein sequence ID" value="KAJ3424712.1"/>
    <property type="molecule type" value="Genomic_DNA"/>
</dbReference>
<accession>A0AAV7YA14</accession>
<feature type="compositionally biased region" description="Basic residues" evidence="4">
    <location>
        <begin position="7"/>
        <end position="33"/>
    </location>
</feature>
<dbReference type="InterPro" id="IPR036322">
    <property type="entry name" value="WD40_repeat_dom_sf"/>
</dbReference>
<feature type="region of interest" description="Disordered" evidence="4">
    <location>
        <begin position="1"/>
        <end position="65"/>
    </location>
</feature>
<dbReference type="Pfam" id="PF00168">
    <property type="entry name" value="C2"/>
    <property type="match status" value="1"/>
</dbReference>
<dbReference type="SUPFAM" id="SSF50978">
    <property type="entry name" value="WD40 repeat-like"/>
    <property type="match status" value="1"/>
</dbReference>
<dbReference type="Pfam" id="PF23409">
    <property type="entry name" value="Beta-prop_EML"/>
    <property type="match status" value="1"/>
</dbReference>
<evidence type="ECO:0000313" key="7">
    <source>
        <dbReference type="Proteomes" id="UP001146793"/>
    </source>
</evidence>
<dbReference type="Gene3D" id="2.130.10.10">
    <property type="entry name" value="YVTN repeat-like/Quinoprotein amine dehydrogenase"/>
    <property type="match status" value="2"/>
</dbReference>
<dbReference type="InterPro" id="IPR005108">
    <property type="entry name" value="HELP"/>
</dbReference>
<comment type="caution">
    <text evidence="6">The sequence shown here is derived from an EMBL/GenBank/DDBJ whole genome shotgun (WGS) entry which is preliminary data.</text>
</comment>
<evidence type="ECO:0000256" key="1">
    <source>
        <dbReference type="ARBA" id="ARBA00022574"/>
    </source>
</evidence>
<feature type="region of interest" description="Disordered" evidence="4">
    <location>
        <begin position="325"/>
        <end position="364"/>
    </location>
</feature>
<evidence type="ECO:0000313" key="6">
    <source>
        <dbReference type="EMBL" id="KAJ3424712.1"/>
    </source>
</evidence>
<dbReference type="Proteomes" id="UP001146793">
    <property type="component" value="Unassembled WGS sequence"/>
</dbReference>
<protein>
    <submittedName>
        <fullName evidence="6">Echinoderm microtubule-associated protein-like elp-1</fullName>
    </submittedName>
</protein>
<dbReference type="SMART" id="SM00320">
    <property type="entry name" value="WD40"/>
    <property type="match status" value="8"/>
</dbReference>
<feature type="repeat" description="WD" evidence="3">
    <location>
        <begin position="921"/>
        <end position="955"/>
    </location>
</feature>
<dbReference type="PROSITE" id="PS50082">
    <property type="entry name" value="WD_REPEATS_2"/>
    <property type="match status" value="2"/>
</dbReference>
<dbReference type="SUPFAM" id="SSF49562">
    <property type="entry name" value="C2 domain (Calcium/lipid-binding domain, CaLB)"/>
    <property type="match status" value="1"/>
</dbReference>
<dbReference type="PROSITE" id="PS50004">
    <property type="entry name" value="C2"/>
    <property type="match status" value="1"/>
</dbReference>
<dbReference type="Gene3D" id="2.60.40.150">
    <property type="entry name" value="C2 domain"/>
    <property type="match status" value="1"/>
</dbReference>
<evidence type="ECO:0000256" key="2">
    <source>
        <dbReference type="ARBA" id="ARBA00022737"/>
    </source>
</evidence>
<feature type="compositionally biased region" description="Low complexity" evidence="4">
    <location>
        <begin position="282"/>
        <end position="294"/>
    </location>
</feature>
<organism evidence="6 7">
    <name type="scientific">Anaeramoeba flamelloides</name>
    <dbReference type="NCBI Taxonomy" id="1746091"/>
    <lineage>
        <taxon>Eukaryota</taxon>
        <taxon>Metamonada</taxon>
        <taxon>Anaeramoebidae</taxon>
        <taxon>Anaeramoeba</taxon>
    </lineage>
</organism>
<dbReference type="InterPro" id="IPR055439">
    <property type="entry name" value="Beta-prop_EML_1st"/>
</dbReference>
<dbReference type="SMART" id="SM00239">
    <property type="entry name" value="C2"/>
    <property type="match status" value="1"/>
</dbReference>
<reference evidence="6" key="1">
    <citation type="submission" date="2022-08" db="EMBL/GenBank/DDBJ databases">
        <title>Novel sulphate-reducing endosymbionts in the free-living metamonad Anaeramoeba.</title>
        <authorList>
            <person name="Jerlstrom-Hultqvist J."/>
            <person name="Cepicka I."/>
            <person name="Gallot-Lavallee L."/>
            <person name="Salas-Leiva D."/>
            <person name="Curtis B.A."/>
            <person name="Zahonova K."/>
            <person name="Pipaliya S."/>
            <person name="Dacks J."/>
            <person name="Roger A.J."/>
        </authorList>
    </citation>
    <scope>NUCLEOTIDE SEQUENCE</scope>
    <source>
        <strain evidence="6">Busselton2</strain>
    </source>
</reference>
<sequence>MSTQKQREKKRKKIIKENMKRKKKKEKMKKKRLKEREKEDRKLQKKMKKNKKFSRAKRINSSPSQLTRLQNRPKMNKFKKWISFTLIQGKDFPKLSLFCEIMSFGNQKYKSKVNKHKPNPNWNQTFLFGLIEFKPITVKIYNSSTSFNQESDSVLIDISTLDKVNEIKKWFDTEYGAKIEAKITIVTTEKEYSKKEMEFQIKLNQLPELFPYKSNNNTKNLKNTTNNFKAQTSSKSRSSYGDSDEFTTDLDSSQISDSSVSENQSQSSSSNQTNQLKKKNLNTRNQNNNNVYNNQNQMQINNNTQIGSQTNSTEKSIDDLLKDLNFSSLNSPKPKRKDLSSSLRSEQRISQQKYSSNLGSSNYNVINRTPKMKNENQIQKKNITQTKNHQNNNNSYSFELEFVYGYNGDDRNNIYCTKNKEVIFYAAAIGIVYNLETKKQKFFLGHSQSITCLAVHPNRKVVATAQAGPTPMILIWDTKTCTQLACLPVQNQDGIASISFAKKSTLIVTVGLDSNHTVSLWDWNQERLLSSAVGAGTKSLNLQFVGNRNDLFVVTGINHIQFWSISQNYSLKVTPGIFDKNVDGMLLSLAIPNESTVLTGSRSGHIIVWSTHSFNITQTVKAHVGPCYALNIARNGDILSGGKDGKVNIFDGSTYSKKYFIKSIVSGPIRALDLIENTLVTGSQKNQIWLTDIQTNKSSCEIFSHSEEVHGLACHQQSGQFLSMSDDRSVRLWDTKMKKSVGKLTVNGQPRIGTYSNDGELVAIGLRDGEFIVATRVGLKVKTNKKDTTCPINLLKFSPNSRLIGICYSNGTVGIYDSSVQFRRISRFKINNPVALDWSTDSQSIRVFSSSERKCWNVHEFKPIHENKAQWESNTGLLTLKIPNFTSSDIRNNLLATFSTNKPYIKVSPFPPDNKNKPIYMKGHGSQVKNVKLMSSTHLISAGGQDRCVFQWKKK</sequence>
<gene>
    <name evidence="6" type="ORF">M0812_29436</name>
</gene>
<feature type="compositionally biased region" description="Low complexity" evidence="4">
    <location>
        <begin position="249"/>
        <end position="275"/>
    </location>
</feature>
<dbReference type="InterPro" id="IPR015943">
    <property type="entry name" value="WD40/YVTN_repeat-like_dom_sf"/>
</dbReference>
<dbReference type="CDD" id="cd00030">
    <property type="entry name" value="C2"/>
    <property type="match status" value="1"/>
</dbReference>
<feature type="compositionally biased region" description="Low complexity" evidence="4">
    <location>
        <begin position="213"/>
        <end position="241"/>
    </location>
</feature>
<feature type="compositionally biased region" description="Polar residues" evidence="4">
    <location>
        <begin position="340"/>
        <end position="364"/>
    </location>
</feature>